<name>A0A1Q9DGK1_SYMMI</name>
<evidence type="ECO:0000313" key="3">
    <source>
        <dbReference type="Proteomes" id="UP000186817"/>
    </source>
</evidence>
<protein>
    <submittedName>
        <fullName evidence="2">Uncharacterized protein</fullName>
    </submittedName>
</protein>
<accession>A0A1Q9DGK1</accession>
<dbReference type="AlphaFoldDB" id="A0A1Q9DGK1"/>
<evidence type="ECO:0000256" key="1">
    <source>
        <dbReference type="SAM" id="MobiDB-lite"/>
    </source>
</evidence>
<dbReference type="OrthoDB" id="10392479at2759"/>
<reference evidence="2 3" key="1">
    <citation type="submission" date="2016-02" db="EMBL/GenBank/DDBJ databases">
        <title>Genome analysis of coral dinoflagellate symbionts highlights evolutionary adaptations to a symbiotic lifestyle.</title>
        <authorList>
            <person name="Aranda M."/>
            <person name="Li Y."/>
            <person name="Liew Y.J."/>
            <person name="Baumgarten S."/>
            <person name="Simakov O."/>
            <person name="Wilson M."/>
            <person name="Piel J."/>
            <person name="Ashoor H."/>
            <person name="Bougouffa S."/>
            <person name="Bajic V.B."/>
            <person name="Ryu T."/>
            <person name="Ravasi T."/>
            <person name="Bayer T."/>
            <person name="Micklem G."/>
            <person name="Kim H."/>
            <person name="Bhak J."/>
            <person name="Lajeunesse T.C."/>
            <person name="Voolstra C.R."/>
        </authorList>
    </citation>
    <scope>NUCLEOTIDE SEQUENCE [LARGE SCALE GENOMIC DNA]</scope>
    <source>
        <strain evidence="2 3">CCMP2467</strain>
    </source>
</reference>
<dbReference type="EMBL" id="LSRX01000548">
    <property type="protein sequence ID" value="OLP94308.1"/>
    <property type="molecule type" value="Genomic_DNA"/>
</dbReference>
<feature type="compositionally biased region" description="Basic residues" evidence="1">
    <location>
        <begin position="612"/>
        <end position="621"/>
    </location>
</feature>
<feature type="region of interest" description="Disordered" evidence="1">
    <location>
        <begin position="411"/>
        <end position="432"/>
    </location>
</feature>
<feature type="compositionally biased region" description="Low complexity" evidence="1">
    <location>
        <begin position="571"/>
        <end position="580"/>
    </location>
</feature>
<evidence type="ECO:0000313" key="2">
    <source>
        <dbReference type="EMBL" id="OLP94308.1"/>
    </source>
</evidence>
<feature type="region of interest" description="Disordered" evidence="1">
    <location>
        <begin position="611"/>
        <end position="679"/>
    </location>
</feature>
<organism evidence="2 3">
    <name type="scientific">Symbiodinium microadriaticum</name>
    <name type="common">Dinoflagellate</name>
    <name type="synonym">Zooxanthella microadriatica</name>
    <dbReference type="NCBI Taxonomy" id="2951"/>
    <lineage>
        <taxon>Eukaryota</taxon>
        <taxon>Sar</taxon>
        <taxon>Alveolata</taxon>
        <taxon>Dinophyceae</taxon>
        <taxon>Suessiales</taxon>
        <taxon>Symbiodiniaceae</taxon>
        <taxon>Symbiodinium</taxon>
    </lineage>
</organism>
<dbReference type="Proteomes" id="UP000186817">
    <property type="component" value="Unassembled WGS sequence"/>
</dbReference>
<proteinExistence type="predicted"/>
<keyword evidence="3" id="KW-1185">Reference proteome</keyword>
<gene>
    <name evidence="2" type="ORF">AK812_SmicGene23699</name>
</gene>
<feature type="region of interest" description="Disordered" evidence="1">
    <location>
        <begin position="530"/>
        <end position="585"/>
    </location>
</feature>
<sequence length="949" mass="105655">MSALPIIPTMTPELLVALQRTCQANRSERLFNVCSTDLGLSGQWGFAAVNRAFEAWIHLEQLGADVMSMGRSFDFCDRDKLDKALKNVKVLLRNRVVWQTMGLFRTMTDTQVMMDYLKFKVDNSVPRHRRNDLTSQLKNAIYKAQSHVLLEVMSNPNSWARFSSTLCVKFYQDDEMQDVVHLLCENFTLSLQHLYPSLMAVPHIVNAALDRSPAQAVPRNDCMDKLRNLLGFPDFLEPVIQLLNQSNEASLLQIQHSVAAWARVNNDVEGSGLLSRDDGKRKFRKLDTLLREEILCTCYAFLGKDALTDFALVAQLIREQCEAKRDMPWLNMEYLLRKLQTSHAELCPAAEFILSPNCWSRTLLWLPDGPSSHASLGPRTDVGYPDVMRVTSPTSVLDQYPWAKRSTGRRTGVNGDWTMPSGAKMQPEDGDDESLRRYVTLPNRTTLYAAGADAPSVLYHFTTLTGALSILRDGGLVHYKPIAFLVSAKSTKAMDWSEEVPTGAILSSENFRVDLDQRILSAWLQQQQLDSTGSASAGTGTGSGSSGSGRRKAVLETPEPAARETTEETAEPSASATAEPSARRTRKGLLLEEYPQAEASSAAVDREAVLQVKKRPQGPKRARTEEVPQEVSLRPASAGGGQRKTEDEKEEASVSELRETAGPHRSSGSSREEASSSWEAGGPALNYHVQVEVQANRNRPKLAHHWFGERITVVKDLIRGLPLKPAVTLHRLGKGTSRVVYEWGQFVVKFTTAVFDHGDEMPLTQLLPEVTALVIHVVPVVARMGPSQGAARHTVFALIQQKVILAQGWLDRLDAETHRHWHYYLACIVAWLSSRGLSLADVTVSNLGLETQEGHLQFFDLATWKVTGVAKWSSGSGFERYLRDRCPAVLETIQLQRDRAPERMFEVFVQEAGPFVQHLVHKRIARMHNGHVVMSDSGIIQLNVGGVLP</sequence>
<comment type="caution">
    <text evidence="2">The sequence shown here is derived from an EMBL/GenBank/DDBJ whole genome shotgun (WGS) entry which is preliminary data.</text>
</comment>